<dbReference type="PROSITE" id="PS00178">
    <property type="entry name" value="AA_TRNA_LIGASE_I"/>
    <property type="match status" value="1"/>
</dbReference>
<gene>
    <name evidence="11" type="primary">tyrS</name>
    <name evidence="14" type="ORF">TQ39_00655</name>
</gene>
<comment type="function">
    <text evidence="11">Catalyzes the attachment of tyrosine to tRNA(Tyr) in a two-step reaction: tyrosine is first activated by ATP to form Tyr-AMP and then transferred to the acceptor end of tRNA(Tyr).</text>
</comment>
<feature type="binding site" evidence="11">
    <location>
        <position position="168"/>
    </location>
    <ligand>
        <name>L-tyrosine</name>
        <dbReference type="ChEBI" id="CHEBI:58315"/>
    </ligand>
</feature>
<dbReference type="GO" id="GO:0005829">
    <property type="term" value="C:cytosol"/>
    <property type="evidence" value="ECO:0007669"/>
    <property type="project" value="TreeGrafter"/>
</dbReference>
<dbReference type="AlphaFoldDB" id="A0A0D8J4B6"/>
<dbReference type="InterPro" id="IPR054608">
    <property type="entry name" value="SYY-like_C"/>
</dbReference>
<dbReference type="Gene3D" id="3.40.50.620">
    <property type="entry name" value="HUPs"/>
    <property type="match status" value="1"/>
</dbReference>
<protein>
    <recommendedName>
        <fullName evidence="11">Tyrosine--tRNA ligase</fullName>
        <ecNumber evidence="11">6.1.1.1</ecNumber>
    </recommendedName>
    <alternativeName>
        <fullName evidence="11">Tyrosyl-tRNA synthetase</fullName>
        <shortName evidence="11">TyrRS</shortName>
    </alternativeName>
</protein>
<dbReference type="Gene3D" id="1.10.240.10">
    <property type="entry name" value="Tyrosyl-Transfer RNA Synthetase"/>
    <property type="match status" value="1"/>
</dbReference>
<evidence type="ECO:0000256" key="2">
    <source>
        <dbReference type="ARBA" id="ARBA00022490"/>
    </source>
</evidence>
<dbReference type="EC" id="6.1.1.1" evidence="11"/>
<dbReference type="SUPFAM" id="SSF55174">
    <property type="entry name" value="Alpha-L RNA-binding motif"/>
    <property type="match status" value="1"/>
</dbReference>
<keyword evidence="7 11" id="KW-0648">Protein biosynthesis</keyword>
<dbReference type="GO" id="GO:0042803">
    <property type="term" value="F:protein homodimerization activity"/>
    <property type="evidence" value="ECO:0007669"/>
    <property type="project" value="UniProtKB-ARBA"/>
</dbReference>
<comment type="catalytic activity">
    <reaction evidence="9 11">
        <text>tRNA(Tyr) + L-tyrosine + ATP = L-tyrosyl-tRNA(Tyr) + AMP + diphosphate + H(+)</text>
        <dbReference type="Rhea" id="RHEA:10220"/>
        <dbReference type="Rhea" id="RHEA-COMP:9706"/>
        <dbReference type="Rhea" id="RHEA-COMP:9707"/>
        <dbReference type="ChEBI" id="CHEBI:15378"/>
        <dbReference type="ChEBI" id="CHEBI:30616"/>
        <dbReference type="ChEBI" id="CHEBI:33019"/>
        <dbReference type="ChEBI" id="CHEBI:58315"/>
        <dbReference type="ChEBI" id="CHEBI:78442"/>
        <dbReference type="ChEBI" id="CHEBI:78536"/>
        <dbReference type="ChEBI" id="CHEBI:456215"/>
        <dbReference type="EC" id="6.1.1.1"/>
    </reaction>
</comment>
<feature type="short sequence motif" description="'KMSKS' region" evidence="11">
    <location>
        <begin position="228"/>
        <end position="232"/>
    </location>
</feature>
<dbReference type="PRINTS" id="PR01040">
    <property type="entry name" value="TRNASYNTHTYR"/>
</dbReference>
<dbReference type="InterPro" id="IPR002307">
    <property type="entry name" value="Tyr-tRNA-ligase"/>
</dbReference>
<dbReference type="HAMAP" id="MF_02006">
    <property type="entry name" value="Tyr_tRNA_synth_type1"/>
    <property type="match status" value="1"/>
</dbReference>
<evidence type="ECO:0000256" key="3">
    <source>
        <dbReference type="ARBA" id="ARBA00022598"/>
    </source>
</evidence>
<name>A0A0D8J4B6_9FIRM</name>
<evidence type="ECO:0000313" key="14">
    <source>
        <dbReference type="EMBL" id="KJF41366.1"/>
    </source>
</evidence>
<dbReference type="InterPro" id="IPR001412">
    <property type="entry name" value="aa-tRNA-synth_I_CS"/>
</dbReference>
<reference evidence="14" key="1">
    <citation type="submission" date="2015-02" db="EMBL/GenBank/DDBJ databases">
        <title>A novel member of the family Ruminococcaceae isolated from human feces.</title>
        <authorList>
            <person name="Shkoporov A.N."/>
            <person name="Chaplin A.V."/>
            <person name="Motuzova O.V."/>
            <person name="Kafarskaia L.I."/>
            <person name="Khokhlova E.V."/>
            <person name="Efimov B.A."/>
        </authorList>
    </citation>
    <scope>NUCLEOTIDE SEQUENCE [LARGE SCALE GENOMIC DNA]</scope>
    <source>
        <strain evidence="14">585-1</strain>
    </source>
</reference>
<evidence type="ECO:0000256" key="12">
    <source>
        <dbReference type="PROSITE-ProRule" id="PRU00182"/>
    </source>
</evidence>
<feature type="domain" description="RNA-binding S4" evidence="13">
    <location>
        <begin position="344"/>
        <end position="403"/>
    </location>
</feature>
<dbReference type="InterPro" id="IPR002305">
    <property type="entry name" value="aa-tRNA-synth_Ic"/>
</dbReference>
<dbReference type="GO" id="GO:0003723">
    <property type="term" value="F:RNA binding"/>
    <property type="evidence" value="ECO:0007669"/>
    <property type="project" value="UniProtKB-KW"/>
</dbReference>
<dbReference type="RefSeq" id="WP_050004199.1">
    <property type="nucleotide sequence ID" value="NZ_CAUBPW010000004.1"/>
</dbReference>
<evidence type="ECO:0000256" key="8">
    <source>
        <dbReference type="ARBA" id="ARBA00023146"/>
    </source>
</evidence>
<keyword evidence="2 11" id="KW-0963">Cytoplasm</keyword>
<evidence type="ECO:0000256" key="9">
    <source>
        <dbReference type="ARBA" id="ARBA00048248"/>
    </source>
</evidence>
<comment type="subunit">
    <text evidence="11">Homodimer.</text>
</comment>
<feature type="binding site" evidence="11">
    <location>
        <position position="231"/>
    </location>
    <ligand>
        <name>ATP</name>
        <dbReference type="ChEBI" id="CHEBI:30616"/>
    </ligand>
</feature>
<dbReference type="CDD" id="cd00805">
    <property type="entry name" value="TyrRS_core"/>
    <property type="match status" value="1"/>
</dbReference>
<dbReference type="Gene3D" id="3.10.290.10">
    <property type="entry name" value="RNA-binding S4 domain"/>
    <property type="match status" value="1"/>
</dbReference>
<dbReference type="PANTHER" id="PTHR11766:SF0">
    <property type="entry name" value="TYROSINE--TRNA LIGASE, MITOCHONDRIAL"/>
    <property type="match status" value="1"/>
</dbReference>
<evidence type="ECO:0000256" key="7">
    <source>
        <dbReference type="ARBA" id="ARBA00022917"/>
    </source>
</evidence>
<dbReference type="PATRIC" id="fig|1550024.3.peg.146"/>
<comment type="similarity">
    <text evidence="10 11">Belongs to the class-I aminoacyl-tRNA synthetase family. TyrS type 1 subfamily.</text>
</comment>
<feature type="short sequence motif" description="'HIGH' region" evidence="11">
    <location>
        <begin position="40"/>
        <end position="49"/>
    </location>
</feature>
<dbReference type="GO" id="GO:0004831">
    <property type="term" value="F:tyrosine-tRNA ligase activity"/>
    <property type="evidence" value="ECO:0007669"/>
    <property type="project" value="UniProtKB-UniRule"/>
</dbReference>
<dbReference type="GeneID" id="42855146"/>
<keyword evidence="15" id="KW-1185">Reference proteome</keyword>
<feature type="binding site" evidence="11">
    <location>
        <position position="172"/>
    </location>
    <ligand>
        <name>L-tyrosine</name>
        <dbReference type="ChEBI" id="CHEBI:58315"/>
    </ligand>
</feature>
<evidence type="ECO:0000313" key="15">
    <source>
        <dbReference type="Proteomes" id="UP000032483"/>
    </source>
</evidence>
<dbReference type="SMART" id="SM00363">
    <property type="entry name" value="S4"/>
    <property type="match status" value="1"/>
</dbReference>
<dbReference type="Pfam" id="PF22421">
    <property type="entry name" value="SYY_C-terminal"/>
    <property type="match status" value="1"/>
</dbReference>
<keyword evidence="6 12" id="KW-0694">RNA-binding</keyword>
<keyword evidence="5 11" id="KW-0067">ATP-binding</keyword>
<dbReference type="GO" id="GO:0006437">
    <property type="term" value="P:tyrosyl-tRNA aminoacylation"/>
    <property type="evidence" value="ECO:0007669"/>
    <property type="project" value="UniProtKB-UniRule"/>
</dbReference>
<feature type="binding site" evidence="11">
    <location>
        <position position="35"/>
    </location>
    <ligand>
        <name>L-tyrosine</name>
        <dbReference type="ChEBI" id="CHEBI:58315"/>
    </ligand>
</feature>
<dbReference type="CDD" id="cd00165">
    <property type="entry name" value="S4"/>
    <property type="match status" value="1"/>
</dbReference>
<evidence type="ECO:0000256" key="1">
    <source>
        <dbReference type="ARBA" id="ARBA00004496"/>
    </source>
</evidence>
<accession>A0A0D8J4B6</accession>
<keyword evidence="4 11" id="KW-0547">Nucleotide-binding</keyword>
<dbReference type="Pfam" id="PF00579">
    <property type="entry name" value="tRNA-synt_1b"/>
    <property type="match status" value="1"/>
</dbReference>
<organism evidence="14 15">
    <name type="scientific">Ruthenibacterium lactatiformans</name>
    <dbReference type="NCBI Taxonomy" id="1550024"/>
    <lineage>
        <taxon>Bacteria</taxon>
        <taxon>Bacillati</taxon>
        <taxon>Bacillota</taxon>
        <taxon>Clostridia</taxon>
        <taxon>Eubacteriales</taxon>
        <taxon>Oscillospiraceae</taxon>
        <taxon>Ruthenibacterium</taxon>
    </lineage>
</organism>
<sequence>MENVFDLFKERGLIAQATDEASIRELLGKEKITFYTGFDPTADSLHVGHFMQLIIMRYMQQAGHRPIVLLGGGTTMVGDPTGKTDMRKMLTQEQIRHNADEFKKQMSKFIDFSEGKAIMANNADWLLGLNYVDFLREIGVHFSVNKMLTAECVKTRMEKGITFLEFNYMLMQSYDFLHLAREYGCKMQFGGNDQWSNIIGGVELNRRCDNRDVYGMTFTLLTTREGKKMGKTEKGAVWLDPEKTSPYEFFQYWRNIDDCEVQNCLKLLTGVPVKEIDAIDMGNASDVNKAKELLAYELTSLVHSKEDAEKAIATAKRLFSGEMDAEHMPATVVDAALVADGKASVLDLLVAAGLAPSKGEARRLVQQGGISVDGEKVTDVSAVVNAEALGKGIVIKKGKKVYHRITL</sequence>
<dbReference type="FunFam" id="3.40.50.620:FF:000008">
    <property type="entry name" value="Tyrosine--tRNA ligase"/>
    <property type="match status" value="1"/>
</dbReference>
<dbReference type="InterPro" id="IPR036986">
    <property type="entry name" value="S4_RNA-bd_sf"/>
</dbReference>
<dbReference type="Proteomes" id="UP000032483">
    <property type="component" value="Unassembled WGS sequence"/>
</dbReference>
<dbReference type="GO" id="GO:0005524">
    <property type="term" value="F:ATP binding"/>
    <property type="evidence" value="ECO:0007669"/>
    <property type="project" value="UniProtKB-UniRule"/>
</dbReference>
<dbReference type="InterPro" id="IPR024107">
    <property type="entry name" value="Tyr-tRNA-ligase_bac_1"/>
</dbReference>
<keyword evidence="8 11" id="KW-0030">Aminoacyl-tRNA synthetase</keyword>
<evidence type="ECO:0000256" key="11">
    <source>
        <dbReference type="HAMAP-Rule" id="MF_02006"/>
    </source>
</evidence>
<dbReference type="PANTHER" id="PTHR11766">
    <property type="entry name" value="TYROSYL-TRNA SYNTHETASE"/>
    <property type="match status" value="1"/>
</dbReference>
<dbReference type="NCBIfam" id="TIGR00234">
    <property type="entry name" value="tyrS"/>
    <property type="match status" value="1"/>
</dbReference>
<evidence type="ECO:0000256" key="4">
    <source>
        <dbReference type="ARBA" id="ARBA00022741"/>
    </source>
</evidence>
<evidence type="ECO:0000259" key="13">
    <source>
        <dbReference type="SMART" id="SM00363"/>
    </source>
</evidence>
<dbReference type="EMBL" id="JXXK01000001">
    <property type="protein sequence ID" value="KJF41366.1"/>
    <property type="molecule type" value="Genomic_DNA"/>
</dbReference>
<comment type="caution">
    <text evidence="14">The sequence shown here is derived from an EMBL/GenBank/DDBJ whole genome shotgun (WGS) entry which is preliminary data.</text>
</comment>
<comment type="subcellular location">
    <subcellularLocation>
        <location evidence="1 11">Cytoplasm</location>
    </subcellularLocation>
</comment>
<dbReference type="InterPro" id="IPR024088">
    <property type="entry name" value="Tyr-tRNA-ligase_bac-type"/>
</dbReference>
<dbReference type="InterPro" id="IPR014729">
    <property type="entry name" value="Rossmann-like_a/b/a_fold"/>
</dbReference>
<evidence type="ECO:0000256" key="5">
    <source>
        <dbReference type="ARBA" id="ARBA00022840"/>
    </source>
</evidence>
<dbReference type="PROSITE" id="PS50889">
    <property type="entry name" value="S4"/>
    <property type="match status" value="1"/>
</dbReference>
<keyword evidence="3 11" id="KW-0436">Ligase</keyword>
<evidence type="ECO:0000256" key="6">
    <source>
        <dbReference type="ARBA" id="ARBA00022884"/>
    </source>
</evidence>
<evidence type="ECO:0000256" key="10">
    <source>
        <dbReference type="ARBA" id="ARBA00060965"/>
    </source>
</evidence>
<dbReference type="SUPFAM" id="SSF52374">
    <property type="entry name" value="Nucleotidylyl transferase"/>
    <property type="match status" value="1"/>
</dbReference>
<dbReference type="InterPro" id="IPR002942">
    <property type="entry name" value="S4_RNA-bd"/>
</dbReference>
<dbReference type="FunFam" id="1.10.240.10:FF:000001">
    <property type="entry name" value="Tyrosine--tRNA ligase"/>
    <property type="match status" value="1"/>
</dbReference>
<proteinExistence type="inferred from homology"/>